<evidence type="ECO:0000313" key="9">
    <source>
        <dbReference type="Proteomes" id="UP000196005"/>
    </source>
</evidence>
<feature type="transmembrane region" description="Helical" evidence="6">
    <location>
        <begin position="274"/>
        <end position="291"/>
    </location>
</feature>
<evidence type="ECO:0000259" key="7">
    <source>
        <dbReference type="PROSITE" id="PS50850"/>
    </source>
</evidence>
<organism evidence="8 9">
    <name type="scientific">Sulfurospirillum diekertiae</name>
    <dbReference type="NCBI Taxonomy" id="1854492"/>
    <lineage>
        <taxon>Bacteria</taxon>
        <taxon>Pseudomonadati</taxon>
        <taxon>Campylobacterota</taxon>
        <taxon>Epsilonproteobacteria</taxon>
        <taxon>Campylobacterales</taxon>
        <taxon>Sulfurospirillaceae</taxon>
        <taxon>Sulfurospirillum</taxon>
    </lineage>
</organism>
<evidence type="ECO:0000256" key="3">
    <source>
        <dbReference type="ARBA" id="ARBA00022692"/>
    </source>
</evidence>
<name>A0A1Y0HK03_9BACT</name>
<dbReference type="PROSITE" id="PS50850">
    <property type="entry name" value="MFS"/>
    <property type="match status" value="1"/>
</dbReference>
<evidence type="ECO:0000256" key="5">
    <source>
        <dbReference type="ARBA" id="ARBA00023136"/>
    </source>
</evidence>
<proteinExistence type="predicted"/>
<evidence type="ECO:0000313" key="8">
    <source>
        <dbReference type="EMBL" id="ARU47675.1"/>
    </source>
</evidence>
<dbReference type="EMBL" id="CP021416">
    <property type="protein sequence ID" value="ARU47675.1"/>
    <property type="molecule type" value="Genomic_DNA"/>
</dbReference>
<dbReference type="GO" id="GO:0005886">
    <property type="term" value="C:plasma membrane"/>
    <property type="evidence" value="ECO:0007669"/>
    <property type="project" value="UniProtKB-SubCell"/>
</dbReference>
<keyword evidence="2" id="KW-1003">Cell membrane</keyword>
<evidence type="ECO:0000256" key="6">
    <source>
        <dbReference type="SAM" id="Phobius"/>
    </source>
</evidence>
<dbReference type="GO" id="GO:0022857">
    <property type="term" value="F:transmembrane transporter activity"/>
    <property type="evidence" value="ECO:0007669"/>
    <property type="project" value="InterPro"/>
</dbReference>
<keyword evidence="9" id="KW-1185">Reference proteome</keyword>
<dbReference type="KEGG" id="suls:Sdiek1_0499"/>
<feature type="transmembrane region" description="Helical" evidence="6">
    <location>
        <begin position="80"/>
        <end position="103"/>
    </location>
</feature>
<feature type="transmembrane region" description="Helical" evidence="6">
    <location>
        <begin position="244"/>
        <end position="267"/>
    </location>
</feature>
<dbReference type="Proteomes" id="UP000196005">
    <property type="component" value="Chromosome"/>
</dbReference>
<dbReference type="InterPro" id="IPR020846">
    <property type="entry name" value="MFS_dom"/>
</dbReference>
<keyword evidence="4 6" id="KW-1133">Transmembrane helix</keyword>
<evidence type="ECO:0000256" key="2">
    <source>
        <dbReference type="ARBA" id="ARBA00022475"/>
    </source>
</evidence>
<feature type="transmembrane region" description="Helical" evidence="6">
    <location>
        <begin position="166"/>
        <end position="188"/>
    </location>
</feature>
<feature type="transmembrane region" description="Helical" evidence="6">
    <location>
        <begin position="364"/>
        <end position="382"/>
    </location>
</feature>
<feature type="transmembrane region" description="Helical" evidence="6">
    <location>
        <begin position="297"/>
        <end position="319"/>
    </location>
</feature>
<sequence>MYSSIFLSWKPWFPVVGLTISAFIFNTTEFAPISLLTDIANDFNISEAHAGLMMTVYAWVVASLSLPLMLLTKDMERRRLLLLLFALFIASHLLSAIAWSFWILMISRIGIAFSHAVFWSITASLTYRLAPEGKKTRALGILATGTSLAIVLGLPLGRIIGQSLGWRATFGCIAILAFLMLFVLMKVLPLLPSVNAGSLKSLPLLVKRPALMGVYLLTALAITAHFTAYSYIEPFVQQIAHLSANFATVILFIFGIAGFLGSAIFAYFKHKYPFTIIVCALGLLIVSLLLMRPLAPYQIVLSLVCLGWGIAICLISLILQVTVLELTPDATDVAMSLYSGIYNIGIGGGAFVGSLVILHSSMAYVGIVGALFGCTALFISYLDLENLSFKTFLALYM</sequence>
<dbReference type="Gene3D" id="1.20.1250.20">
    <property type="entry name" value="MFS general substrate transporter like domains"/>
    <property type="match status" value="1"/>
</dbReference>
<feature type="transmembrane region" description="Helical" evidence="6">
    <location>
        <begin position="340"/>
        <end position="358"/>
    </location>
</feature>
<dbReference type="CDD" id="cd17324">
    <property type="entry name" value="MFS_NepI_like"/>
    <property type="match status" value="1"/>
</dbReference>
<feature type="domain" description="Major facilitator superfamily (MFS) profile" evidence="7">
    <location>
        <begin position="14"/>
        <end position="397"/>
    </location>
</feature>
<dbReference type="PANTHER" id="PTHR43124">
    <property type="entry name" value="PURINE EFFLUX PUMP PBUE"/>
    <property type="match status" value="1"/>
</dbReference>
<dbReference type="SUPFAM" id="SSF103473">
    <property type="entry name" value="MFS general substrate transporter"/>
    <property type="match status" value="1"/>
</dbReference>
<evidence type="ECO:0000256" key="4">
    <source>
        <dbReference type="ARBA" id="ARBA00022989"/>
    </source>
</evidence>
<dbReference type="Pfam" id="PF07690">
    <property type="entry name" value="MFS_1"/>
    <property type="match status" value="1"/>
</dbReference>
<feature type="transmembrane region" description="Helical" evidence="6">
    <location>
        <begin position="139"/>
        <end position="160"/>
    </location>
</feature>
<feature type="transmembrane region" description="Helical" evidence="6">
    <location>
        <begin position="48"/>
        <end position="68"/>
    </location>
</feature>
<feature type="transmembrane region" description="Helical" evidence="6">
    <location>
        <begin position="209"/>
        <end position="232"/>
    </location>
</feature>
<keyword evidence="5 6" id="KW-0472">Membrane</keyword>
<dbReference type="InterPro" id="IPR011701">
    <property type="entry name" value="MFS"/>
</dbReference>
<dbReference type="NCBIfam" id="NF002921">
    <property type="entry name" value="PRK03545.1"/>
    <property type="match status" value="1"/>
</dbReference>
<feature type="transmembrane region" description="Helical" evidence="6">
    <location>
        <begin position="12"/>
        <end position="36"/>
    </location>
</feature>
<dbReference type="PANTHER" id="PTHR43124:SF4">
    <property type="entry name" value="SUGAR EFFLUX TRANSPORTER"/>
    <property type="match status" value="1"/>
</dbReference>
<dbReference type="RefSeq" id="WP_087437742.1">
    <property type="nucleotide sequence ID" value="NZ_CP021416.1"/>
</dbReference>
<dbReference type="InterPro" id="IPR050189">
    <property type="entry name" value="MFS_Efflux_Transporters"/>
</dbReference>
<reference evidence="9" key="1">
    <citation type="submission" date="2017-05" db="EMBL/GenBank/DDBJ databases">
        <title>Dechlorination kinetics govern the competition between two new strains of the genus Sulfurospirillum.</title>
        <authorList>
            <person name="Buttet G.F."/>
            <person name="Murray A.M."/>
            <person name="Goris T."/>
            <person name="Burion M."/>
            <person name="Lin B."/>
            <person name="Rolle M."/>
            <person name="Maillard J."/>
        </authorList>
    </citation>
    <scope>NUCLEOTIDE SEQUENCE [LARGE SCALE GENOMIC DNA]</scope>
    <source>
        <strain evidence="9">SL2-1</strain>
    </source>
</reference>
<keyword evidence="3 6" id="KW-0812">Transmembrane</keyword>
<accession>A0A1Y0HK03</accession>
<gene>
    <name evidence="8" type="ORF">Sdiek1_0499</name>
</gene>
<protein>
    <submittedName>
        <fullName evidence="8">Sugar efflux transporter</fullName>
    </submittedName>
</protein>
<comment type="subcellular location">
    <subcellularLocation>
        <location evidence="1">Cell membrane</location>
        <topology evidence="1">Multi-pass membrane protein</topology>
    </subcellularLocation>
</comment>
<dbReference type="AlphaFoldDB" id="A0A1Y0HK03"/>
<dbReference type="InterPro" id="IPR036259">
    <property type="entry name" value="MFS_trans_sf"/>
</dbReference>
<evidence type="ECO:0000256" key="1">
    <source>
        <dbReference type="ARBA" id="ARBA00004651"/>
    </source>
</evidence>